<evidence type="ECO:0000259" key="2">
    <source>
        <dbReference type="Pfam" id="PF13340"/>
    </source>
</evidence>
<sequence>MCLKRESRPSGLSCVKQPYSSDLTASQWQGIKKLICVKRKSIWPLQRIVEAIFYLTKNGIIWRDLPEGFPPWQTVYWYFRKWSKNDTWILIANELTMNHRRKVDKNSLPTVAIIDSQSVKNSATATQQIGFDGGKLIKGRKRFLMVDTLGHLLWTDVRPANVADGKAGVLFWEQAEHLNPLLDDLVLMYADSTFGGHFKEQLETIYDMRVVISKTPIEDQATDSKLVIHKWRWIVERTISWLGNNRRLAKDYERTILSAQSFIWIAHIRRTIKYAIG</sequence>
<reference evidence="3 4" key="1">
    <citation type="submission" date="2017-11" db="EMBL/GenBank/DDBJ databases">
        <title>Taxonomic description and genome sequences of Spirosoma HA7 sp. nov., isolated from pollen microhabitat of Corylus avellana.</title>
        <authorList>
            <person name="Ambika Manirajan B."/>
            <person name="Suarez C."/>
            <person name="Ratering S."/>
            <person name="Geissler-Plaum R."/>
            <person name="Cardinale M."/>
            <person name="Sylvia S."/>
        </authorList>
    </citation>
    <scope>NUCLEOTIDE SEQUENCE [LARGE SCALE GENOMIC DNA]</scope>
    <source>
        <strain evidence="3 4">HA7</strain>
    </source>
</reference>
<gene>
    <name evidence="3" type="ORF">CWM47_34940</name>
</gene>
<dbReference type="Proteomes" id="UP000232883">
    <property type="component" value="Chromosome"/>
</dbReference>
<dbReference type="InterPro" id="IPR025161">
    <property type="entry name" value="IS402-like_dom"/>
</dbReference>
<name>A0A2K8Z9P2_9BACT</name>
<dbReference type="EMBL" id="CP025096">
    <property type="protein sequence ID" value="AUD06593.1"/>
    <property type="molecule type" value="Genomic_DNA"/>
</dbReference>
<dbReference type="InterPro" id="IPR002559">
    <property type="entry name" value="Transposase_11"/>
</dbReference>
<evidence type="ECO:0000259" key="1">
    <source>
        <dbReference type="Pfam" id="PF01609"/>
    </source>
</evidence>
<dbReference type="Pfam" id="PF01609">
    <property type="entry name" value="DDE_Tnp_1"/>
    <property type="match status" value="1"/>
</dbReference>
<evidence type="ECO:0000313" key="3">
    <source>
        <dbReference type="EMBL" id="AUD06593.1"/>
    </source>
</evidence>
<dbReference type="PANTHER" id="PTHR30007:SF0">
    <property type="entry name" value="TRANSPOSASE"/>
    <property type="match status" value="1"/>
</dbReference>
<organism evidence="3 4">
    <name type="scientific">Spirosoma pollinicola</name>
    <dbReference type="NCBI Taxonomy" id="2057025"/>
    <lineage>
        <taxon>Bacteria</taxon>
        <taxon>Pseudomonadati</taxon>
        <taxon>Bacteroidota</taxon>
        <taxon>Cytophagia</taxon>
        <taxon>Cytophagales</taxon>
        <taxon>Cytophagaceae</taxon>
        <taxon>Spirosoma</taxon>
    </lineage>
</organism>
<accession>A0A2K8Z9P2</accession>
<dbReference type="NCBIfam" id="NF033580">
    <property type="entry name" value="transpos_IS5_3"/>
    <property type="match status" value="1"/>
</dbReference>
<keyword evidence="4" id="KW-1185">Reference proteome</keyword>
<dbReference type="PANTHER" id="PTHR30007">
    <property type="entry name" value="PHP DOMAIN PROTEIN"/>
    <property type="match status" value="1"/>
</dbReference>
<dbReference type="GO" id="GO:0004803">
    <property type="term" value="F:transposase activity"/>
    <property type="evidence" value="ECO:0007669"/>
    <property type="project" value="InterPro"/>
</dbReference>
<dbReference type="GO" id="GO:0006313">
    <property type="term" value="P:DNA transposition"/>
    <property type="evidence" value="ECO:0007669"/>
    <property type="project" value="InterPro"/>
</dbReference>
<dbReference type="GO" id="GO:0003677">
    <property type="term" value="F:DNA binding"/>
    <property type="evidence" value="ECO:0007669"/>
    <property type="project" value="InterPro"/>
</dbReference>
<dbReference type="AlphaFoldDB" id="A0A2K8Z9P2"/>
<feature type="domain" description="Transposase IS4-like" evidence="1">
    <location>
        <begin position="108"/>
        <end position="265"/>
    </location>
</feature>
<dbReference type="Pfam" id="PF13340">
    <property type="entry name" value="DUF4096"/>
    <property type="match status" value="1"/>
</dbReference>
<feature type="domain" description="Insertion element IS402-like" evidence="2">
    <location>
        <begin position="23"/>
        <end position="89"/>
    </location>
</feature>
<dbReference type="KEGG" id="spir:CWM47_34940"/>
<protein>
    <submittedName>
        <fullName evidence="3">IS5/IS1182 family transposase</fullName>
    </submittedName>
</protein>
<proteinExistence type="predicted"/>
<evidence type="ECO:0000313" key="4">
    <source>
        <dbReference type="Proteomes" id="UP000232883"/>
    </source>
</evidence>